<dbReference type="PANTHER" id="PTHR47027:SF20">
    <property type="entry name" value="REVERSE TRANSCRIPTASE-LIKE PROTEIN WITH RNA-DIRECTED DNA POLYMERASE DOMAIN"/>
    <property type="match status" value="1"/>
</dbReference>
<evidence type="ECO:0008006" key="3">
    <source>
        <dbReference type="Google" id="ProtNLM"/>
    </source>
</evidence>
<organism evidence="1 2">
    <name type="scientific">Tenebrio molitor</name>
    <name type="common">Yellow mealworm beetle</name>
    <dbReference type="NCBI Taxonomy" id="7067"/>
    <lineage>
        <taxon>Eukaryota</taxon>
        <taxon>Metazoa</taxon>
        <taxon>Ecdysozoa</taxon>
        <taxon>Arthropoda</taxon>
        <taxon>Hexapoda</taxon>
        <taxon>Insecta</taxon>
        <taxon>Pterygota</taxon>
        <taxon>Neoptera</taxon>
        <taxon>Endopterygota</taxon>
        <taxon>Coleoptera</taxon>
        <taxon>Polyphaga</taxon>
        <taxon>Cucujiformia</taxon>
        <taxon>Tenebrionidae</taxon>
        <taxon>Tenebrio</taxon>
    </lineage>
</organism>
<dbReference type="PANTHER" id="PTHR47027">
    <property type="entry name" value="REVERSE TRANSCRIPTASE DOMAIN-CONTAINING PROTEIN"/>
    <property type="match status" value="1"/>
</dbReference>
<evidence type="ECO:0000313" key="1">
    <source>
        <dbReference type="EMBL" id="KAH0809705.1"/>
    </source>
</evidence>
<proteinExistence type="predicted"/>
<comment type="caution">
    <text evidence="1">The sequence shown here is derived from an EMBL/GenBank/DDBJ whole genome shotgun (WGS) entry which is preliminary data.</text>
</comment>
<dbReference type="AlphaFoldDB" id="A0A8J6L6S1"/>
<accession>A0A8J6L6S1</accession>
<protein>
    <recommendedName>
        <fullName evidence="3">Reverse transcriptase domain-containing protein</fullName>
    </recommendedName>
</protein>
<reference evidence="1" key="1">
    <citation type="journal article" date="2020" name="J Insects Food Feed">
        <title>The yellow mealworm (Tenebrio molitor) genome: a resource for the emerging insects as food and feed industry.</title>
        <authorList>
            <person name="Eriksson T."/>
            <person name="Andere A."/>
            <person name="Kelstrup H."/>
            <person name="Emery V."/>
            <person name="Picard C."/>
        </authorList>
    </citation>
    <scope>NUCLEOTIDE SEQUENCE</scope>
    <source>
        <strain evidence="1">Stoneville</strain>
        <tissue evidence="1">Whole head</tissue>
    </source>
</reference>
<reference evidence="1" key="2">
    <citation type="submission" date="2021-08" db="EMBL/GenBank/DDBJ databases">
        <authorList>
            <person name="Eriksson T."/>
        </authorList>
    </citation>
    <scope>NUCLEOTIDE SEQUENCE</scope>
    <source>
        <strain evidence="1">Stoneville</strain>
        <tissue evidence="1">Whole head</tissue>
    </source>
</reference>
<evidence type="ECO:0000313" key="2">
    <source>
        <dbReference type="Proteomes" id="UP000719412"/>
    </source>
</evidence>
<dbReference type="EMBL" id="JABDTM020027971">
    <property type="protein sequence ID" value="KAH0809705.1"/>
    <property type="molecule type" value="Genomic_DNA"/>
</dbReference>
<gene>
    <name evidence="1" type="ORF">GEV33_013086</name>
</gene>
<dbReference type="Proteomes" id="UP000719412">
    <property type="component" value="Unassembled WGS sequence"/>
</dbReference>
<keyword evidence="2" id="KW-1185">Reference proteome</keyword>
<sequence length="438" mass="51462">MGVFRRCRQCLESGTAWSAALLFTIYVADVDEMLRKAQAEGVVVGREKVSNLAFADDMYVRKKKLEVNVEKTKIMVFNKRKRKSEESEWKWEENKIERVSEFKYLGCTFNERATDKAQVRELVRKANKIVGCVWGIGERKWGLEFGRTMMMFESMVESVLMYGAEIWEWKEQEQVERVQEKYLRWVLGVDRETPGYIVREECKRSKLRVIAGQKDGREEYNREYERCMKERKMMARFRCRNEERENRYWTEEEERRCRMYREERETIGYMCSGCNEIRERERKDRGEILSEDGREIDKPGVRQDEELESHLNKGQFVVESPLARFGPLRFCLTVQDLKPGGQHPCRNCTSHDVNTNNLRQKLVVSIVTLHKKYATNTQRSVQYGLLLVCSDAGQGRCGALALTNLIFQARGLPVFSSFQDARRAFELSQLPLNFLATV</sequence>
<name>A0A8J6L6S1_TENMO</name>